<sequence>MTQDQLDEFRPEYLTREEALRIARAEATRSLIEQPASISYVCHVPDFHDDCLCEFVMEDEGWVKTFRCLTPEERLPEEEIRDESILQLAQSGNMVSAIRLYRSKHQVGLREAHNAIQAMLQ</sequence>
<gene>
    <name evidence="1" type="ORF">PRZ01_17520</name>
</gene>
<organism evidence="1 2">
    <name type="scientific">Roseateles koreensis</name>
    <dbReference type="NCBI Taxonomy" id="2987526"/>
    <lineage>
        <taxon>Bacteria</taxon>
        <taxon>Pseudomonadati</taxon>
        <taxon>Pseudomonadota</taxon>
        <taxon>Betaproteobacteria</taxon>
        <taxon>Burkholderiales</taxon>
        <taxon>Sphaerotilaceae</taxon>
        <taxon>Roseateles</taxon>
    </lineage>
</organism>
<dbReference type="Proteomes" id="UP001219862">
    <property type="component" value="Unassembled WGS sequence"/>
</dbReference>
<dbReference type="RefSeq" id="WP_273598133.1">
    <property type="nucleotide sequence ID" value="NZ_JAQQXS010000019.1"/>
</dbReference>
<name>A0ABT5KVM2_9BURK</name>
<accession>A0ABT5KVM2</accession>
<dbReference type="EMBL" id="JAQQXS010000019">
    <property type="protein sequence ID" value="MDC8786992.1"/>
    <property type="molecule type" value="Genomic_DNA"/>
</dbReference>
<keyword evidence="2" id="KW-1185">Reference proteome</keyword>
<evidence type="ECO:0000313" key="1">
    <source>
        <dbReference type="EMBL" id="MDC8786992.1"/>
    </source>
</evidence>
<evidence type="ECO:0000313" key="2">
    <source>
        <dbReference type="Proteomes" id="UP001219862"/>
    </source>
</evidence>
<reference evidence="1 2" key="1">
    <citation type="submission" date="2022-10" db="EMBL/GenBank/DDBJ databases">
        <title>paucibacter sp. hw8 Genome sequencing.</title>
        <authorList>
            <person name="Park S."/>
        </authorList>
    </citation>
    <scope>NUCLEOTIDE SEQUENCE [LARGE SCALE GENOMIC DNA]</scope>
    <source>
        <strain evidence="2">hw8</strain>
    </source>
</reference>
<protein>
    <submittedName>
        <fullName evidence="1">Uncharacterized protein</fullName>
    </submittedName>
</protein>
<comment type="caution">
    <text evidence="1">The sequence shown here is derived from an EMBL/GenBank/DDBJ whole genome shotgun (WGS) entry which is preliminary data.</text>
</comment>
<proteinExistence type="predicted"/>